<name>A0A2R5ET34_9BACL</name>
<dbReference type="Pfam" id="PF18952">
    <property type="entry name" value="DUF5696"/>
    <property type="match status" value="1"/>
</dbReference>
<keyword evidence="4" id="KW-1185">Reference proteome</keyword>
<dbReference type="RefSeq" id="WP_108994488.1">
    <property type="nucleotide sequence ID" value="NZ_BDQX01000281.1"/>
</dbReference>
<feature type="compositionally biased region" description="Polar residues" evidence="1">
    <location>
        <begin position="49"/>
        <end position="59"/>
    </location>
</feature>
<keyword evidence="2" id="KW-0472">Membrane</keyword>
<organism evidence="3 4">
    <name type="scientific">Paenibacillus agaridevorans</name>
    <dbReference type="NCBI Taxonomy" id="171404"/>
    <lineage>
        <taxon>Bacteria</taxon>
        <taxon>Bacillati</taxon>
        <taxon>Bacillota</taxon>
        <taxon>Bacilli</taxon>
        <taxon>Bacillales</taxon>
        <taxon>Paenibacillaceae</taxon>
        <taxon>Paenibacillus</taxon>
    </lineage>
</organism>
<dbReference type="EMBL" id="BDQX01000281">
    <property type="protein sequence ID" value="GBG09852.1"/>
    <property type="molecule type" value="Genomic_DNA"/>
</dbReference>
<proteinExistence type="predicted"/>
<protein>
    <submittedName>
        <fullName evidence="3">Uncharacterized protein</fullName>
    </submittedName>
</protein>
<gene>
    <name evidence="3" type="ORF">PAT3040_04525</name>
</gene>
<feature type="transmembrane region" description="Helical" evidence="2">
    <location>
        <begin position="5"/>
        <end position="26"/>
    </location>
</feature>
<reference evidence="3 4" key="1">
    <citation type="submission" date="2017-08" db="EMBL/GenBank/DDBJ databases">
        <title>Substantial Increase in Enzyme Production by Combined Drug-Resistance Mutations in Paenibacillus agaridevorans.</title>
        <authorList>
            <person name="Tanaka Y."/>
            <person name="Funane K."/>
            <person name="Hosaka T."/>
            <person name="Shiwa Y."/>
            <person name="Fujita N."/>
            <person name="Miyazaki T."/>
            <person name="Yoshikawa H."/>
            <person name="Murakami K."/>
            <person name="Kasahara K."/>
            <person name="Inaoka T."/>
            <person name="Hiraga Y."/>
            <person name="Ochi K."/>
        </authorList>
    </citation>
    <scope>NUCLEOTIDE SEQUENCE [LARGE SCALE GENOMIC DNA]</scope>
    <source>
        <strain evidence="3 4">T-3040</strain>
    </source>
</reference>
<accession>A0A2R5ET34</accession>
<dbReference type="InterPro" id="IPR043751">
    <property type="entry name" value="DUF5696"/>
</dbReference>
<dbReference type="AlphaFoldDB" id="A0A2R5ET34"/>
<evidence type="ECO:0000256" key="2">
    <source>
        <dbReference type="SAM" id="Phobius"/>
    </source>
</evidence>
<dbReference type="Proteomes" id="UP000245202">
    <property type="component" value="Unassembled WGS sequence"/>
</dbReference>
<keyword evidence="2" id="KW-0812">Transmembrane</keyword>
<sequence length="764" mass="84310">MKRRVLALVSVGVAIILLLGAMFWLIQRDGTAGGQGNATTAAGEAVQDEASSPRNQSSPIEPRLPNEESFARVAESASLILWADAETGHFKAESKNSGNVWRSFPEPAYWGDETTSGVWRSNLLSPVMLEYIDASSSKSQTKLTNWMEERGVLEFEELDDGFRATYHFKSTGFKIPVEVALRGDYVEVKIIDGGITEEALSLLNLKAYPMFGSQPSIDKKGYLLLPDGSGALARFDENRSNDKSVYREPVYGSDLAFYNEVTNRSEVKMPVFGLKSGEQSFLGVLTEGEEYAKLFAAPAGSLGNGNWITAEWQYRIKFFQSTDRRGVEGFYTFSKERFEAAERSVRYYLLEGEDVGYPAMAAKFRDYLIQERGLQRLPSGDGDIPFFADIVAADLKQGPLWDDYIVGTTTGEAERMLRELTDAGIGSITAIYHGWQRYGYSSHGGLLPADRRIGGNKGLESLANTAGELGGKLLLAANYSLNNSGRGGFWSLNDGLRNLAGTLLYQPLPAKEEDVPIVSPLYSFREALDDLPEYGKLGVDGILFTGGIGSSLNTDFNSRNRATRSEVLDGQQAVLAATADGIGYAAAENASFYSLPDISHIHRIADDYSYDIFVDEAVPFAQIALHGLVTYTSEWGNLRDEYRSDYLKSVEYGAYPAYVFTAAASGAFKKAYSVWYYSMNYKDWIDVAAEQYERLNEALRDVQDAFIVDHATLAPGVKKTVYENGQTVIVNYNAEPYQGDGYVVGASDFAIRKVDIRKEGKAYE</sequence>
<evidence type="ECO:0000256" key="1">
    <source>
        <dbReference type="SAM" id="MobiDB-lite"/>
    </source>
</evidence>
<evidence type="ECO:0000313" key="4">
    <source>
        <dbReference type="Proteomes" id="UP000245202"/>
    </source>
</evidence>
<keyword evidence="2" id="KW-1133">Transmembrane helix</keyword>
<comment type="caution">
    <text evidence="3">The sequence shown here is derived from an EMBL/GenBank/DDBJ whole genome shotgun (WGS) entry which is preliminary data.</text>
</comment>
<evidence type="ECO:0000313" key="3">
    <source>
        <dbReference type="EMBL" id="GBG09852.1"/>
    </source>
</evidence>
<feature type="region of interest" description="Disordered" evidence="1">
    <location>
        <begin position="34"/>
        <end position="67"/>
    </location>
</feature>